<comment type="caution">
    <text evidence="2">The sequence shown here is derived from an EMBL/GenBank/DDBJ whole genome shotgun (WGS) entry which is preliminary data.</text>
</comment>
<sequence>MKLESLPSVSISKVFNHTSFIRGIARDSKTSPTFKISKTSLRFSEPQTILIYRNGKTLQEEESRHHRRSIHNDGVLTKGEEEEPSIERSSGRRQPYRPPTNTPSVSGK</sequence>
<name>A0ABQ7EI83_BRACR</name>
<evidence type="ECO:0000313" key="2">
    <source>
        <dbReference type="EMBL" id="KAF3596050.1"/>
    </source>
</evidence>
<dbReference type="EMBL" id="QGKV02000299">
    <property type="protein sequence ID" value="KAF3596050.1"/>
    <property type="molecule type" value="Genomic_DNA"/>
</dbReference>
<organism evidence="2 3">
    <name type="scientific">Brassica cretica</name>
    <name type="common">Mustard</name>
    <dbReference type="NCBI Taxonomy" id="69181"/>
    <lineage>
        <taxon>Eukaryota</taxon>
        <taxon>Viridiplantae</taxon>
        <taxon>Streptophyta</taxon>
        <taxon>Embryophyta</taxon>
        <taxon>Tracheophyta</taxon>
        <taxon>Spermatophyta</taxon>
        <taxon>Magnoliopsida</taxon>
        <taxon>eudicotyledons</taxon>
        <taxon>Gunneridae</taxon>
        <taxon>Pentapetalae</taxon>
        <taxon>rosids</taxon>
        <taxon>malvids</taxon>
        <taxon>Brassicales</taxon>
        <taxon>Brassicaceae</taxon>
        <taxon>Brassiceae</taxon>
        <taxon>Brassica</taxon>
    </lineage>
</organism>
<evidence type="ECO:0000313" key="3">
    <source>
        <dbReference type="Proteomes" id="UP000266723"/>
    </source>
</evidence>
<protein>
    <submittedName>
        <fullName evidence="2">Uncharacterized protein</fullName>
    </submittedName>
</protein>
<evidence type="ECO:0000256" key="1">
    <source>
        <dbReference type="SAM" id="MobiDB-lite"/>
    </source>
</evidence>
<gene>
    <name evidence="2" type="ORF">DY000_02022912</name>
</gene>
<keyword evidence="3" id="KW-1185">Reference proteome</keyword>
<reference evidence="2 3" key="1">
    <citation type="journal article" date="2020" name="BMC Genomics">
        <title>Intraspecific diversification of the crop wild relative Brassica cretica Lam. using demographic model selection.</title>
        <authorList>
            <person name="Kioukis A."/>
            <person name="Michalopoulou V.A."/>
            <person name="Briers L."/>
            <person name="Pirintsos S."/>
            <person name="Studholme D.J."/>
            <person name="Pavlidis P."/>
            <person name="Sarris P.F."/>
        </authorList>
    </citation>
    <scope>NUCLEOTIDE SEQUENCE [LARGE SCALE GENOMIC DNA]</scope>
    <source>
        <strain evidence="3">cv. PFS-1207/04</strain>
    </source>
</reference>
<accession>A0ABQ7EI83</accession>
<feature type="region of interest" description="Disordered" evidence="1">
    <location>
        <begin position="57"/>
        <end position="108"/>
    </location>
</feature>
<proteinExistence type="predicted"/>
<dbReference type="Proteomes" id="UP000266723">
    <property type="component" value="Unassembled WGS sequence"/>
</dbReference>